<dbReference type="InterPro" id="IPR036249">
    <property type="entry name" value="Thioredoxin-like_sf"/>
</dbReference>
<proteinExistence type="predicted"/>
<gene>
    <name evidence="2" type="ORF">IRJ16_11945</name>
</gene>
<organism evidence="2 3">
    <name type="scientific">Mucilaginibacter myungsuensis</name>
    <dbReference type="NCBI Taxonomy" id="649104"/>
    <lineage>
        <taxon>Bacteria</taxon>
        <taxon>Pseudomonadati</taxon>
        <taxon>Bacteroidota</taxon>
        <taxon>Sphingobacteriia</taxon>
        <taxon>Sphingobacteriales</taxon>
        <taxon>Sphingobacteriaceae</taxon>
        <taxon>Mucilaginibacter</taxon>
    </lineage>
</organism>
<dbReference type="Gene3D" id="1.25.40.10">
    <property type="entry name" value="Tetratricopeptide repeat domain"/>
    <property type="match status" value="1"/>
</dbReference>
<comment type="caution">
    <text evidence="2">The sequence shown here is derived from an EMBL/GenBank/DDBJ whole genome shotgun (WGS) entry which is preliminary data.</text>
</comment>
<dbReference type="Gene3D" id="3.40.30.10">
    <property type="entry name" value="Glutaredoxin"/>
    <property type="match status" value="1"/>
</dbReference>
<protein>
    <recommendedName>
        <fullName evidence="4">Tetratricopeptide repeat protein</fullName>
    </recommendedName>
</protein>
<keyword evidence="3" id="KW-1185">Reference proteome</keyword>
<dbReference type="InterPro" id="IPR011990">
    <property type="entry name" value="TPR-like_helical_dom_sf"/>
</dbReference>
<dbReference type="RefSeq" id="WP_194111811.1">
    <property type="nucleotide sequence ID" value="NZ_JADFFL010000004.1"/>
</dbReference>
<sequence length="471" mass="53520">MRRSLSLLCIVVFATTATFAQKIQYQPTYEQALSKSASEDKMVLVVISAIIPKAMLDSAKFKRKVSYKSGLDDKQVAQFVNHNFIPYHIFYKDPEAAVFQKKYSLLSTPAYLFIDKLNNLVYKADTNSLSPARYLNMFQKAKETLASGKTISQYQAQYLAGNRKPEFLKDYIELNQGMGVYDNAKLADDYAAQLPPSAFQDYKQLLFVMKAGPYAFGKTYQSFKTNRKLMDSLYKYEPVNLRIAINDRIIDNTYAEAIRREDFPMAKQAIDFLLNTWRGNPRQGMATGYGRLLEYVDAVHDTTTYYKLSTYLHDGFYMDISADSAKRKDNAIRERIRKAPGLQAADDALIAGAKLKDENGNTIANTILIPGINNSTANTLNNAAWQFYKMGTKDKGNLSKAITWAKRAIALDPNRYAYYDTLAHLLYRMGLYDEANSSQENALKIAKLEQQDKETMERVRVELGKIKGRSL</sequence>
<dbReference type="AlphaFoldDB" id="A0A929L3K5"/>
<dbReference type="SUPFAM" id="SSF52833">
    <property type="entry name" value="Thioredoxin-like"/>
    <property type="match status" value="1"/>
</dbReference>
<accession>A0A929L3K5</accession>
<evidence type="ECO:0000313" key="3">
    <source>
        <dbReference type="Proteomes" id="UP000622475"/>
    </source>
</evidence>
<evidence type="ECO:0000256" key="1">
    <source>
        <dbReference type="SAM" id="SignalP"/>
    </source>
</evidence>
<evidence type="ECO:0008006" key="4">
    <source>
        <dbReference type="Google" id="ProtNLM"/>
    </source>
</evidence>
<keyword evidence="1" id="KW-0732">Signal</keyword>
<evidence type="ECO:0000313" key="2">
    <source>
        <dbReference type="EMBL" id="MBE9662596.1"/>
    </source>
</evidence>
<name>A0A929L3K5_9SPHI</name>
<reference evidence="2" key="1">
    <citation type="submission" date="2020-10" db="EMBL/GenBank/DDBJ databases">
        <title>Mucilaginibacter mali sp. nov., isolated from rhizosphere soil of apple orchard.</title>
        <authorList>
            <person name="Lee J.-S."/>
            <person name="Kim H.S."/>
            <person name="Kim J.-S."/>
        </authorList>
    </citation>
    <scope>NUCLEOTIDE SEQUENCE</scope>
    <source>
        <strain evidence="2">KCTC 22746</strain>
    </source>
</reference>
<dbReference type="EMBL" id="JADFFL010000004">
    <property type="protein sequence ID" value="MBE9662596.1"/>
    <property type="molecule type" value="Genomic_DNA"/>
</dbReference>
<feature type="signal peptide" evidence="1">
    <location>
        <begin position="1"/>
        <end position="20"/>
    </location>
</feature>
<feature type="chain" id="PRO_5037042880" description="Tetratricopeptide repeat protein" evidence="1">
    <location>
        <begin position="21"/>
        <end position="471"/>
    </location>
</feature>
<dbReference type="Proteomes" id="UP000622475">
    <property type="component" value="Unassembled WGS sequence"/>
</dbReference>
<dbReference type="SUPFAM" id="SSF48452">
    <property type="entry name" value="TPR-like"/>
    <property type="match status" value="1"/>
</dbReference>